<gene>
    <name evidence="1" type="ORF">EDB92DRAFT_1860625</name>
</gene>
<name>A0AAD4LLC0_9AGAM</name>
<protein>
    <submittedName>
        <fullName evidence="1">Uncharacterized protein</fullName>
    </submittedName>
</protein>
<dbReference type="AlphaFoldDB" id="A0AAD4LLC0"/>
<reference evidence="1" key="1">
    <citation type="submission" date="2022-01" db="EMBL/GenBank/DDBJ databases">
        <title>Comparative genomics reveals a dynamic genome evolution in the ectomycorrhizal milk-cap (Lactarius) mushrooms.</title>
        <authorList>
            <consortium name="DOE Joint Genome Institute"/>
            <person name="Lebreton A."/>
            <person name="Tang N."/>
            <person name="Kuo A."/>
            <person name="LaButti K."/>
            <person name="Drula E."/>
            <person name="Barry K."/>
            <person name="Clum A."/>
            <person name="Lipzen A."/>
            <person name="Mousain D."/>
            <person name="Ng V."/>
            <person name="Wang R."/>
            <person name="Wang X."/>
            <person name="Dai Y."/>
            <person name="Henrissat B."/>
            <person name="Grigoriev I.V."/>
            <person name="Guerin-Laguette A."/>
            <person name="Yu F."/>
            <person name="Martin F.M."/>
        </authorList>
    </citation>
    <scope>NUCLEOTIDE SEQUENCE</scope>
    <source>
        <strain evidence="1">QP</strain>
    </source>
</reference>
<organism evidence="1 2">
    <name type="scientific">Lactarius akahatsu</name>
    <dbReference type="NCBI Taxonomy" id="416441"/>
    <lineage>
        <taxon>Eukaryota</taxon>
        <taxon>Fungi</taxon>
        <taxon>Dikarya</taxon>
        <taxon>Basidiomycota</taxon>
        <taxon>Agaricomycotina</taxon>
        <taxon>Agaricomycetes</taxon>
        <taxon>Russulales</taxon>
        <taxon>Russulaceae</taxon>
        <taxon>Lactarius</taxon>
    </lineage>
</organism>
<evidence type="ECO:0000313" key="2">
    <source>
        <dbReference type="Proteomes" id="UP001201163"/>
    </source>
</evidence>
<dbReference type="EMBL" id="JAKELL010000026">
    <property type="protein sequence ID" value="KAH8991530.1"/>
    <property type="molecule type" value="Genomic_DNA"/>
</dbReference>
<sequence length="157" mass="18277">MVYSPHAWMDYLAFVLVNQGMLGDNSTKLDARTAIDNLSHLRFETKDSDEQTINGDIDKNAPKNARRIDSYFETVKNFCAYKLHEVFGPSEEEATEEQVKAVLARDHEDGISELERIALVTDRIADIDEPIFRINDFVRRWFDFTFAWHIFGLFRPD</sequence>
<proteinExistence type="predicted"/>
<dbReference type="Proteomes" id="UP001201163">
    <property type="component" value="Unassembled WGS sequence"/>
</dbReference>
<accession>A0AAD4LLC0</accession>
<comment type="caution">
    <text evidence="1">The sequence shown here is derived from an EMBL/GenBank/DDBJ whole genome shotgun (WGS) entry which is preliminary data.</text>
</comment>
<keyword evidence="2" id="KW-1185">Reference proteome</keyword>
<evidence type="ECO:0000313" key="1">
    <source>
        <dbReference type="EMBL" id="KAH8991530.1"/>
    </source>
</evidence>